<gene>
    <name evidence="3" type="ORF">HM1_1130</name>
</gene>
<dbReference type="eggNOG" id="COG4987">
    <property type="taxonomic scope" value="Bacteria"/>
</dbReference>
<keyword evidence="4" id="KW-1185">Reference proteome</keyword>
<dbReference type="STRING" id="498761.HM1_1130"/>
<dbReference type="Proteomes" id="UP000008550">
    <property type="component" value="Chromosome"/>
</dbReference>
<dbReference type="SUPFAM" id="SSF55383">
    <property type="entry name" value="Copper amine oxidase, domain N"/>
    <property type="match status" value="2"/>
</dbReference>
<reference evidence="3 4" key="1">
    <citation type="journal article" date="2008" name="J. Bacteriol.">
        <title>The genome of Heliobacterium modesticaldum, a phototrophic representative of the Firmicutes containing the simplest photosynthetic apparatus.</title>
        <authorList>
            <person name="Sattley W.M."/>
            <person name="Madigan M.T."/>
            <person name="Swingley W.D."/>
            <person name="Cheung P.C."/>
            <person name="Clocksin K.M."/>
            <person name="Conrad A.L."/>
            <person name="Dejesa L.C."/>
            <person name="Honchak B.M."/>
            <person name="Jung D.O."/>
            <person name="Karbach L.E."/>
            <person name="Kurdoglu A."/>
            <person name="Lahiri S."/>
            <person name="Mastrian S.D."/>
            <person name="Page L.E."/>
            <person name="Taylor H.L."/>
            <person name="Wang Z.T."/>
            <person name="Raymond J."/>
            <person name="Chen M."/>
            <person name="Blankenship R.E."/>
            <person name="Touchman J.W."/>
        </authorList>
    </citation>
    <scope>NUCLEOTIDE SEQUENCE [LARGE SCALE GENOMIC DNA]</scope>
    <source>
        <strain evidence="4">ATCC 51547 / Ice1</strain>
    </source>
</reference>
<evidence type="ECO:0000256" key="1">
    <source>
        <dbReference type="SAM" id="SignalP"/>
    </source>
</evidence>
<evidence type="ECO:0000313" key="4">
    <source>
        <dbReference type="Proteomes" id="UP000008550"/>
    </source>
</evidence>
<dbReference type="OrthoDB" id="2023214at2"/>
<dbReference type="RefSeq" id="WP_012281974.1">
    <property type="nucleotide sequence ID" value="NC_010337.2"/>
</dbReference>
<dbReference type="InterPro" id="IPR012854">
    <property type="entry name" value="Cu_amine_oxidase-like_N"/>
</dbReference>
<dbReference type="HOGENOM" id="CLU_009282_0_0_9"/>
<keyword evidence="1" id="KW-0732">Signal</keyword>
<protein>
    <submittedName>
        <fullName evidence="3">Copper amine oxidase-like protein, putative</fullName>
    </submittedName>
</protein>
<feature type="domain" description="Copper amine oxidase-like N-terminal" evidence="2">
    <location>
        <begin position="644"/>
        <end position="754"/>
    </location>
</feature>
<dbReference type="InterPro" id="IPR036582">
    <property type="entry name" value="Mao_N_sf"/>
</dbReference>
<feature type="signal peptide" evidence="1">
    <location>
        <begin position="1"/>
        <end position="27"/>
    </location>
</feature>
<proteinExistence type="predicted"/>
<dbReference type="EMBL" id="CP000930">
    <property type="protein sequence ID" value="ABZ83444.1"/>
    <property type="molecule type" value="Genomic_DNA"/>
</dbReference>
<evidence type="ECO:0000313" key="3">
    <source>
        <dbReference type="EMBL" id="ABZ83444.1"/>
    </source>
</evidence>
<accession>B0THK6</accession>
<dbReference type="Gene3D" id="3.30.457.10">
    <property type="entry name" value="Copper amine oxidase-like, N-terminal domain"/>
    <property type="match status" value="2"/>
</dbReference>
<organism evidence="3 4">
    <name type="scientific">Heliobacterium modesticaldum (strain ATCC 51547 / Ice1)</name>
    <dbReference type="NCBI Taxonomy" id="498761"/>
    <lineage>
        <taxon>Bacteria</taxon>
        <taxon>Bacillati</taxon>
        <taxon>Bacillota</taxon>
        <taxon>Clostridia</taxon>
        <taxon>Eubacteriales</taxon>
        <taxon>Heliobacteriaceae</taxon>
        <taxon>Heliomicrobium</taxon>
    </lineage>
</organism>
<feature type="chain" id="PRO_5002756290" evidence="1">
    <location>
        <begin position="28"/>
        <end position="755"/>
    </location>
</feature>
<dbReference type="Pfam" id="PF07833">
    <property type="entry name" value="Cu_amine_oxidN1"/>
    <property type="match status" value="1"/>
</dbReference>
<dbReference type="KEGG" id="hmo:HM1_1130"/>
<dbReference type="AlphaFoldDB" id="B0THK6"/>
<evidence type="ECO:0000259" key="2">
    <source>
        <dbReference type="Pfam" id="PF07833"/>
    </source>
</evidence>
<name>B0THK6_HELMI</name>
<sequence length="755" mass="79650">MNKLKKTVASFSAALIMTTALTPAAFAMTNNSVDIVKSIADDASGVRLGKLTLKEDSDFPNDIQGGSSFTYTLPSGIKFASDAVYDMVYYNDPVDGIKPLSNSGTHYGFTVTKSGDYTLTIQTPSGLQDNNVADMISVQPLIKVDGFEGGDIEATIDPLDSGVTGGKFVIGRVATGQKTTASVIKVQTIGEQDARGGIIRIAENYAGSLGQVTATDTTQAPLFTVKLPSNYKWIDSALDANDTLVTGLAGFSGVTFTTVVESDRTLKVYGDLSGTGADRGIIEITPGINVSADAKYGDIVASVEGKVADVSDADLTVATYADYGTAIAAKGELKTALAGKYDNELTKLSIKENIAGSLFKGRKIRVDFPSWVKVTRIKNWDVKTGASDAFVKPVVNGKDSYIEFTYTGNGVGSSKAELEITLEVSVKADAQGDIKAVVSGRAGAQGEAVLGKAVQAVMASTEARELRVGVKNQPLSDIIIAETDKDRIMSDKIDGAYRNIVVELSDGVQWSSTPTVQVVEGNLELDADNISKDGSFLTIPVKSGSTQASKIKISDIKADLNRTIPEGDVTAKIKGSALVENDKDAAKYYDNAGTEQPGNAGVIDPGEFDQSTAVQLTVAKVITPAPGEQKRTAVFQIGNSKLNIGGVESTMDVAPYIKNDRTYLPVRFVAQAVGVSDNNMMYNGFDQSVVLIKGDRVVKMTIGSNIMMVNGVSIQMDTAPEIVAPGRVMLPVGWVAQALGISAQWDGATQTVTIN</sequence>